<dbReference type="Gene3D" id="1.10.260.40">
    <property type="entry name" value="lambda repressor-like DNA-binding domains"/>
    <property type="match status" value="1"/>
</dbReference>
<reference evidence="1 2" key="1">
    <citation type="submission" date="2023-07" db="EMBL/GenBank/DDBJ databases">
        <title>Sorghum-associated microbial communities from plants grown in Nebraska, USA.</title>
        <authorList>
            <person name="Schachtman D."/>
        </authorList>
    </citation>
    <scope>NUCLEOTIDE SEQUENCE [LARGE SCALE GENOMIC DNA]</scope>
    <source>
        <strain evidence="1 2">BE124</strain>
    </source>
</reference>
<name>A0ABU1S0B5_9FLAO</name>
<dbReference type="Proteomes" id="UP001261871">
    <property type="component" value="Unassembled WGS sequence"/>
</dbReference>
<protein>
    <submittedName>
        <fullName evidence="1">Transcriptional regulator with XRE-family HTH domain</fullName>
    </submittedName>
</protein>
<organism evidence="1 2">
    <name type="scientific">Flavobacterium granuli</name>
    <dbReference type="NCBI Taxonomy" id="280093"/>
    <lineage>
        <taxon>Bacteria</taxon>
        <taxon>Pseudomonadati</taxon>
        <taxon>Bacteroidota</taxon>
        <taxon>Flavobacteriia</taxon>
        <taxon>Flavobacteriales</taxon>
        <taxon>Flavobacteriaceae</taxon>
        <taxon>Flavobacterium</taxon>
    </lineage>
</organism>
<keyword evidence="2" id="KW-1185">Reference proteome</keyword>
<dbReference type="RefSeq" id="WP_310004870.1">
    <property type="nucleotide sequence ID" value="NZ_JAVDTX010000002.1"/>
</dbReference>
<accession>A0ABU1S0B5</accession>
<dbReference type="EMBL" id="JAVDTX010000002">
    <property type="protein sequence ID" value="MDR6844473.1"/>
    <property type="molecule type" value="Genomic_DNA"/>
</dbReference>
<dbReference type="CDD" id="cd00093">
    <property type="entry name" value="HTH_XRE"/>
    <property type="match status" value="1"/>
</dbReference>
<evidence type="ECO:0000313" key="2">
    <source>
        <dbReference type="Proteomes" id="UP001261871"/>
    </source>
</evidence>
<comment type="caution">
    <text evidence="1">The sequence shown here is derived from an EMBL/GenBank/DDBJ whole genome shotgun (WGS) entry which is preliminary data.</text>
</comment>
<proteinExistence type="predicted"/>
<dbReference type="InterPro" id="IPR001387">
    <property type="entry name" value="Cro/C1-type_HTH"/>
</dbReference>
<gene>
    <name evidence="1" type="ORF">J2W95_001164</name>
</gene>
<dbReference type="InterPro" id="IPR010982">
    <property type="entry name" value="Lambda_DNA-bd_dom_sf"/>
</dbReference>
<evidence type="ECO:0000313" key="1">
    <source>
        <dbReference type="EMBL" id="MDR6844473.1"/>
    </source>
</evidence>
<sequence length="110" mass="12922">MGFSKKIKEFFDSKGLKQRDVSKIMDDYNEQMVSRYMNSDEISSTFIKKIAKYFPDADIDYLVRDDDDTIHIMNEPGDSYNTEAVQLVMEIEEKLTKLKEILARKSHDKI</sequence>